<dbReference type="GO" id="GO:0003677">
    <property type="term" value="F:DNA binding"/>
    <property type="evidence" value="ECO:0007669"/>
    <property type="project" value="UniProtKB-KW"/>
</dbReference>
<reference evidence="4" key="3">
    <citation type="submission" date="2018-08" db="UniProtKB">
        <authorList>
            <consortium name="EnsemblPlants"/>
        </authorList>
    </citation>
    <scope>IDENTIFICATION</scope>
    <source>
        <strain evidence="4">cv. Bd21</strain>
    </source>
</reference>
<dbReference type="InterPro" id="IPR031657">
    <property type="entry name" value="REPA_OB_2"/>
</dbReference>
<dbReference type="InterPro" id="IPR012340">
    <property type="entry name" value="NA-bd_OB-fold"/>
</dbReference>
<evidence type="ECO:0000256" key="1">
    <source>
        <dbReference type="ARBA" id="ARBA00023125"/>
    </source>
</evidence>
<name>A0A0Q3JVZ8_BRADI</name>
<dbReference type="OrthoDB" id="687755at2759"/>
<organism evidence="3">
    <name type="scientific">Brachypodium distachyon</name>
    <name type="common">Purple false brome</name>
    <name type="synonym">Trachynia distachya</name>
    <dbReference type="NCBI Taxonomy" id="15368"/>
    <lineage>
        <taxon>Eukaryota</taxon>
        <taxon>Viridiplantae</taxon>
        <taxon>Streptophyta</taxon>
        <taxon>Embryophyta</taxon>
        <taxon>Tracheophyta</taxon>
        <taxon>Spermatophyta</taxon>
        <taxon>Magnoliopsida</taxon>
        <taxon>Liliopsida</taxon>
        <taxon>Poales</taxon>
        <taxon>Poaceae</taxon>
        <taxon>BOP clade</taxon>
        <taxon>Pooideae</taxon>
        <taxon>Stipodae</taxon>
        <taxon>Brachypodieae</taxon>
        <taxon>Brachypodium</taxon>
    </lineage>
</organism>
<dbReference type="InParanoid" id="A0A0Q3JVZ8"/>
<evidence type="ECO:0000313" key="5">
    <source>
        <dbReference type="Proteomes" id="UP000008810"/>
    </source>
</evidence>
<dbReference type="Gramene" id="KQK02649">
    <property type="protein sequence ID" value="KQK02649"/>
    <property type="gene ID" value="BRADI_2g02839v3"/>
</dbReference>
<proteinExistence type="predicted"/>
<dbReference type="EnsemblPlants" id="KQK02649">
    <property type="protein sequence ID" value="KQK02649"/>
    <property type="gene ID" value="BRADI_2g02839v3"/>
</dbReference>
<reference evidence="3 4" key="1">
    <citation type="journal article" date="2010" name="Nature">
        <title>Genome sequencing and analysis of the model grass Brachypodium distachyon.</title>
        <authorList>
            <consortium name="International Brachypodium Initiative"/>
        </authorList>
    </citation>
    <scope>NUCLEOTIDE SEQUENCE [LARGE SCALE GENOMIC DNA]</scope>
    <source>
        <strain evidence="3 4">Bd21</strain>
    </source>
</reference>
<dbReference type="Proteomes" id="UP000008810">
    <property type="component" value="Chromosome 2"/>
</dbReference>
<dbReference type="AlphaFoldDB" id="A0A0Q3JVZ8"/>
<protein>
    <recommendedName>
        <fullName evidence="2">Replication protein A OB domain-containing protein</fullName>
    </recommendedName>
</protein>
<feature type="domain" description="Replication protein A OB" evidence="2">
    <location>
        <begin position="40"/>
        <end position="104"/>
    </location>
</feature>
<keyword evidence="5" id="KW-1185">Reference proteome</keyword>
<sequence>MIRFTPWTVVEQKADVSDDFPKHVYSLTPFSNLSTRVGSQECFIDVLAQVVGVSKVAYVRLSSNTSDTAKRVIALKDARNVEIKLVLWGERADEFDSQLVYDAGQESAVVGVLQQRGDFEWWLSLQVVSE</sequence>
<keyword evidence="1" id="KW-0238">DNA-binding</keyword>
<dbReference type="SUPFAM" id="SSF50249">
    <property type="entry name" value="Nucleic acid-binding proteins"/>
    <property type="match status" value="1"/>
</dbReference>
<dbReference type="PANTHER" id="PTHR47165:SF4">
    <property type="entry name" value="OS03G0429900 PROTEIN"/>
    <property type="match status" value="1"/>
</dbReference>
<evidence type="ECO:0000313" key="3">
    <source>
        <dbReference type="EMBL" id="KQK02649.2"/>
    </source>
</evidence>
<dbReference type="Gene3D" id="2.40.50.140">
    <property type="entry name" value="Nucleic acid-binding proteins"/>
    <property type="match status" value="1"/>
</dbReference>
<evidence type="ECO:0000313" key="4">
    <source>
        <dbReference type="EnsemblPlants" id="KQK02649"/>
    </source>
</evidence>
<dbReference type="Pfam" id="PF16900">
    <property type="entry name" value="REPA_OB_2"/>
    <property type="match status" value="1"/>
</dbReference>
<evidence type="ECO:0000259" key="2">
    <source>
        <dbReference type="Pfam" id="PF16900"/>
    </source>
</evidence>
<accession>A0A0Q3JVZ8</accession>
<dbReference type="EMBL" id="CM000881">
    <property type="protein sequence ID" value="KQK02649.2"/>
    <property type="molecule type" value="Genomic_DNA"/>
</dbReference>
<dbReference type="PANTHER" id="PTHR47165">
    <property type="entry name" value="OS03G0429900 PROTEIN"/>
    <property type="match status" value="1"/>
</dbReference>
<reference evidence="3" key="2">
    <citation type="submission" date="2017-06" db="EMBL/GenBank/DDBJ databases">
        <title>WGS assembly of Brachypodium distachyon.</title>
        <authorList>
            <consortium name="The International Brachypodium Initiative"/>
            <person name="Lucas S."/>
            <person name="Harmon-Smith M."/>
            <person name="Lail K."/>
            <person name="Tice H."/>
            <person name="Grimwood J."/>
            <person name="Bruce D."/>
            <person name="Barry K."/>
            <person name="Shu S."/>
            <person name="Lindquist E."/>
            <person name="Wang M."/>
            <person name="Pitluck S."/>
            <person name="Vogel J.P."/>
            <person name="Garvin D.F."/>
            <person name="Mockler T.C."/>
            <person name="Schmutz J."/>
            <person name="Rokhsar D."/>
            <person name="Bevan M.W."/>
        </authorList>
    </citation>
    <scope>NUCLEOTIDE SEQUENCE</scope>
    <source>
        <strain evidence="3">Bd21</strain>
    </source>
</reference>
<dbReference type="CDD" id="cd04481">
    <property type="entry name" value="RPA1_DBD_B_like"/>
    <property type="match status" value="1"/>
</dbReference>
<gene>
    <name evidence="3" type="ORF">BRADI_2g02839v3</name>
</gene>